<keyword evidence="1" id="KW-0378">Hydrolase</keyword>
<keyword evidence="1" id="KW-0547">Nucleotide-binding</keyword>
<feature type="non-terminal residue" evidence="1">
    <location>
        <position position="1"/>
    </location>
</feature>
<accession>A0A3N0IP72</accession>
<sequence>ADDGVVGMARVVAAYQAGTALIEHASGLAGAQLLDELARAVTDGAEQHAPDAIVSLCLDDAADAAADAASMARRARTRLMLPCLNDEHAVAVVPYRQMIGLSPDVLVVAGFMNGFLPRHAYFDDTTPPAKRARMLAEDASVARALAGKAPRQAVSYCTTIDLESAGLLDLKINRIRMKKGVRLATISKSVLLEEMEER</sequence>
<organism evidence="1 2">
    <name type="scientific">Eggerthella sinensis</name>
    <dbReference type="NCBI Taxonomy" id="242230"/>
    <lineage>
        <taxon>Bacteria</taxon>
        <taxon>Bacillati</taxon>
        <taxon>Actinomycetota</taxon>
        <taxon>Coriobacteriia</taxon>
        <taxon>Eggerthellales</taxon>
        <taxon>Eggerthellaceae</taxon>
        <taxon>Eggerthella</taxon>
    </lineage>
</organism>
<reference evidence="2" key="1">
    <citation type="submission" date="2018-05" db="EMBL/GenBank/DDBJ databases">
        <title>Genome Sequencing of selected type strains of the family Eggerthellaceae.</title>
        <authorList>
            <person name="Danylec N."/>
            <person name="Stoll D.A."/>
            <person name="Doetsch A."/>
            <person name="Huch M."/>
        </authorList>
    </citation>
    <scope>NUCLEOTIDE SEQUENCE [LARGE SCALE GENOMIC DNA]</scope>
    <source>
        <strain evidence="2">DSM 16107</strain>
    </source>
</reference>
<dbReference type="AlphaFoldDB" id="A0A3N0IP72"/>
<comment type="caution">
    <text evidence="1">The sequence shown here is derived from an EMBL/GenBank/DDBJ whole genome shotgun (WGS) entry which is preliminary data.</text>
</comment>
<keyword evidence="1" id="KW-0067">ATP-binding</keyword>
<evidence type="ECO:0000313" key="2">
    <source>
        <dbReference type="Proteomes" id="UP000270112"/>
    </source>
</evidence>
<dbReference type="Proteomes" id="UP000270112">
    <property type="component" value="Unassembled WGS sequence"/>
</dbReference>
<keyword evidence="1" id="KW-0347">Helicase</keyword>
<dbReference type="GO" id="GO:0004386">
    <property type="term" value="F:helicase activity"/>
    <property type="evidence" value="ECO:0007669"/>
    <property type="project" value="UniProtKB-KW"/>
</dbReference>
<name>A0A3N0IP72_9ACTN</name>
<protein>
    <submittedName>
        <fullName evidence="1">DNA helicase</fullName>
    </submittedName>
</protein>
<proteinExistence type="predicted"/>
<dbReference type="EMBL" id="QICC01000192">
    <property type="protein sequence ID" value="RNM38092.1"/>
    <property type="molecule type" value="Genomic_DNA"/>
</dbReference>
<evidence type="ECO:0000313" key="1">
    <source>
        <dbReference type="EMBL" id="RNM38092.1"/>
    </source>
</evidence>
<gene>
    <name evidence="1" type="ORF">DMP09_17785</name>
</gene>